<name>A0A6V7WJZ2_MELEN</name>
<sequence>MLFKIVLKGVTSSKELAKLSRITPKSTRSDFIGLSYMIPNIEQLYGGKEIFERMLWYKRIS</sequence>
<comment type="caution">
    <text evidence="1">The sequence shown here is derived from an EMBL/GenBank/DDBJ whole genome shotgun (WGS) entry which is preliminary data.</text>
</comment>
<evidence type="ECO:0000313" key="2">
    <source>
        <dbReference type="Proteomes" id="UP000580250"/>
    </source>
</evidence>
<protein>
    <submittedName>
        <fullName evidence="1">Uncharacterized protein</fullName>
    </submittedName>
</protein>
<accession>A0A6V7WJZ2</accession>
<reference evidence="1 2" key="1">
    <citation type="submission" date="2020-08" db="EMBL/GenBank/DDBJ databases">
        <authorList>
            <person name="Koutsovoulos G."/>
            <person name="Danchin GJ E."/>
        </authorList>
    </citation>
    <scope>NUCLEOTIDE SEQUENCE [LARGE SCALE GENOMIC DNA]</scope>
</reference>
<dbReference type="EMBL" id="CAJEWN010000633">
    <property type="protein sequence ID" value="CAD2187320.1"/>
    <property type="molecule type" value="Genomic_DNA"/>
</dbReference>
<dbReference type="AlphaFoldDB" id="A0A6V7WJZ2"/>
<evidence type="ECO:0000313" key="1">
    <source>
        <dbReference type="EMBL" id="CAD2187320.1"/>
    </source>
</evidence>
<dbReference type="Proteomes" id="UP000580250">
    <property type="component" value="Unassembled WGS sequence"/>
</dbReference>
<proteinExistence type="predicted"/>
<gene>
    <name evidence="1" type="ORF">MENT_LOCUS39897</name>
</gene>
<organism evidence="1 2">
    <name type="scientific">Meloidogyne enterolobii</name>
    <name type="common">Root-knot nematode worm</name>
    <name type="synonym">Meloidogyne mayaguensis</name>
    <dbReference type="NCBI Taxonomy" id="390850"/>
    <lineage>
        <taxon>Eukaryota</taxon>
        <taxon>Metazoa</taxon>
        <taxon>Ecdysozoa</taxon>
        <taxon>Nematoda</taxon>
        <taxon>Chromadorea</taxon>
        <taxon>Rhabditida</taxon>
        <taxon>Tylenchina</taxon>
        <taxon>Tylenchomorpha</taxon>
        <taxon>Tylenchoidea</taxon>
        <taxon>Meloidogynidae</taxon>
        <taxon>Meloidogyninae</taxon>
        <taxon>Meloidogyne</taxon>
    </lineage>
</organism>